<dbReference type="PANTHER" id="PTHR13906">
    <property type="entry name" value="PORCUPINE"/>
    <property type="match status" value="1"/>
</dbReference>
<dbReference type="OrthoDB" id="286734at2759"/>
<keyword evidence="9" id="KW-1185">Reference proteome</keyword>
<dbReference type="InterPro" id="IPR004299">
    <property type="entry name" value="MBOAT_fam"/>
</dbReference>
<dbReference type="GO" id="GO:0005783">
    <property type="term" value="C:endoplasmic reticulum"/>
    <property type="evidence" value="ECO:0007669"/>
    <property type="project" value="TreeGrafter"/>
</dbReference>
<keyword evidence="4 7" id="KW-1133">Transmembrane helix</keyword>
<dbReference type="EMBL" id="KZ293644">
    <property type="protein sequence ID" value="PBL03563.1"/>
    <property type="molecule type" value="Genomic_DNA"/>
</dbReference>
<evidence type="ECO:0000256" key="6">
    <source>
        <dbReference type="ARBA" id="ARBA00023315"/>
    </source>
</evidence>
<reference evidence="9" key="1">
    <citation type="journal article" date="2017" name="Nat. Ecol. Evol.">
        <title>Genome expansion and lineage-specific genetic innovations in the forest pathogenic fungi Armillaria.</title>
        <authorList>
            <person name="Sipos G."/>
            <person name="Prasanna A.N."/>
            <person name="Walter M.C."/>
            <person name="O'Connor E."/>
            <person name="Balint B."/>
            <person name="Krizsan K."/>
            <person name="Kiss B."/>
            <person name="Hess J."/>
            <person name="Varga T."/>
            <person name="Slot J."/>
            <person name="Riley R."/>
            <person name="Boka B."/>
            <person name="Rigling D."/>
            <person name="Barry K."/>
            <person name="Lee J."/>
            <person name="Mihaltcheva S."/>
            <person name="LaButti K."/>
            <person name="Lipzen A."/>
            <person name="Waldron R."/>
            <person name="Moloney N.M."/>
            <person name="Sperisen C."/>
            <person name="Kredics L."/>
            <person name="Vagvoelgyi C."/>
            <person name="Patrignani A."/>
            <person name="Fitzpatrick D."/>
            <person name="Nagy I."/>
            <person name="Doyle S."/>
            <person name="Anderson J.B."/>
            <person name="Grigoriev I.V."/>
            <person name="Gueldener U."/>
            <person name="Muensterkoetter M."/>
            <person name="Nagy L.G."/>
        </authorList>
    </citation>
    <scope>NUCLEOTIDE SEQUENCE [LARGE SCALE GENOMIC DNA]</scope>
    <source>
        <strain evidence="9">Ar21-2</strain>
    </source>
</reference>
<dbReference type="InterPro" id="IPR049941">
    <property type="entry name" value="LPLAT_7/PORCN-like"/>
</dbReference>
<proteinExistence type="predicted"/>
<keyword evidence="6" id="KW-0012">Acyltransferase</keyword>
<dbReference type="GO" id="GO:0046474">
    <property type="term" value="P:glycerophospholipid biosynthetic process"/>
    <property type="evidence" value="ECO:0007669"/>
    <property type="project" value="TreeGrafter"/>
</dbReference>
<dbReference type="AlphaFoldDB" id="A0A2H3EJU4"/>
<accession>A0A2H3EJU4</accession>
<evidence type="ECO:0000313" key="8">
    <source>
        <dbReference type="EMBL" id="PBL03563.1"/>
    </source>
</evidence>
<protein>
    <submittedName>
        <fullName evidence="8">Uncharacterized protein</fullName>
    </submittedName>
</protein>
<evidence type="ECO:0000256" key="7">
    <source>
        <dbReference type="SAM" id="Phobius"/>
    </source>
</evidence>
<organism evidence="8 9">
    <name type="scientific">Armillaria gallica</name>
    <name type="common">Bulbous honey fungus</name>
    <name type="synonym">Armillaria bulbosa</name>
    <dbReference type="NCBI Taxonomy" id="47427"/>
    <lineage>
        <taxon>Eukaryota</taxon>
        <taxon>Fungi</taxon>
        <taxon>Dikarya</taxon>
        <taxon>Basidiomycota</taxon>
        <taxon>Agaricomycotina</taxon>
        <taxon>Agaricomycetes</taxon>
        <taxon>Agaricomycetidae</taxon>
        <taxon>Agaricales</taxon>
        <taxon>Marasmiineae</taxon>
        <taxon>Physalacriaceae</taxon>
        <taxon>Armillaria</taxon>
    </lineage>
</organism>
<gene>
    <name evidence="8" type="ORF">ARMGADRAFT_1022202</name>
</gene>
<comment type="subcellular location">
    <subcellularLocation>
        <location evidence="1">Membrane</location>
        <topology evidence="1">Multi-pass membrane protein</topology>
    </subcellularLocation>
</comment>
<dbReference type="GO" id="GO:0030258">
    <property type="term" value="P:lipid modification"/>
    <property type="evidence" value="ECO:0007669"/>
    <property type="project" value="TreeGrafter"/>
</dbReference>
<evidence type="ECO:0000256" key="1">
    <source>
        <dbReference type="ARBA" id="ARBA00004141"/>
    </source>
</evidence>
<evidence type="ECO:0000256" key="2">
    <source>
        <dbReference type="ARBA" id="ARBA00022679"/>
    </source>
</evidence>
<keyword evidence="5 7" id="KW-0472">Membrane</keyword>
<evidence type="ECO:0000256" key="5">
    <source>
        <dbReference type="ARBA" id="ARBA00023136"/>
    </source>
</evidence>
<dbReference type="PANTHER" id="PTHR13906:SF4">
    <property type="entry name" value="LYSOPHOSPHOLIPID ACYLTRANSFERASE 6"/>
    <property type="match status" value="1"/>
</dbReference>
<dbReference type="Proteomes" id="UP000217790">
    <property type="component" value="Unassembled WGS sequence"/>
</dbReference>
<keyword evidence="3 7" id="KW-0812">Transmembrane</keyword>
<dbReference type="GO" id="GO:0047184">
    <property type="term" value="F:1-acylglycerophosphocholine O-acyltransferase activity"/>
    <property type="evidence" value="ECO:0007669"/>
    <property type="project" value="TreeGrafter"/>
</dbReference>
<dbReference type="GO" id="GO:0016020">
    <property type="term" value="C:membrane"/>
    <property type="evidence" value="ECO:0007669"/>
    <property type="project" value="UniProtKB-SubCell"/>
</dbReference>
<sequence length="239" mass="27024">MDITGPQMVLTMKLTTFSWNVYDGRRPVQDLDKWQTSKRIPTFPSLLEFYFPDVLVGPYLEFIDYMEIITEKHYEGHVKENAKRNLPSGRKRVAYRKMVEGLVYLSIFVLLGAKLLCFQPYGSLERSKYYAAWTLTEGASNLTGLGFTGYNASGASTWTGAANVVPSAIEIPSNFKVLLDSWNMKINVRLRECVYKCVTPKGKKPGFAPSVLRTRFDFLGFGILLCRRREDATGKEGSG</sequence>
<dbReference type="InParanoid" id="A0A2H3EJU4"/>
<dbReference type="GO" id="GO:0003841">
    <property type="term" value="F:1-acylglycerol-3-phosphate O-acyltransferase activity"/>
    <property type="evidence" value="ECO:0007669"/>
    <property type="project" value="TreeGrafter"/>
</dbReference>
<name>A0A2H3EJU4_ARMGA</name>
<keyword evidence="2" id="KW-0808">Transferase</keyword>
<dbReference type="STRING" id="47427.A0A2H3EJU4"/>
<feature type="transmembrane region" description="Helical" evidence="7">
    <location>
        <begin position="101"/>
        <end position="121"/>
    </location>
</feature>
<evidence type="ECO:0000256" key="4">
    <source>
        <dbReference type="ARBA" id="ARBA00022989"/>
    </source>
</evidence>
<evidence type="ECO:0000313" key="9">
    <source>
        <dbReference type="Proteomes" id="UP000217790"/>
    </source>
</evidence>
<evidence type="ECO:0000256" key="3">
    <source>
        <dbReference type="ARBA" id="ARBA00022692"/>
    </source>
</evidence>
<dbReference type="Pfam" id="PF03062">
    <property type="entry name" value="MBOAT"/>
    <property type="match status" value="1"/>
</dbReference>